<evidence type="ECO:0000256" key="1">
    <source>
        <dbReference type="ARBA" id="ARBA00004167"/>
    </source>
</evidence>
<dbReference type="SMART" id="SM00209">
    <property type="entry name" value="TSP1"/>
    <property type="match status" value="2"/>
</dbReference>
<dbReference type="OMA" id="NADEVTC"/>
<sequence length="112" mass="12250">DGGWSSWSWWARCTKTCGGGVQARSRMCNKPSPRDGGRTCPGKTVETRSCNSRDCPIDGKWSSWSSWQTCSRTCGGGMRKRTRSCTNPAPKGGGRGCYGRSSEQQICNRQSC</sequence>
<dbReference type="InterPro" id="IPR013273">
    <property type="entry name" value="ADAMTS/ADAMTS-like"/>
</dbReference>
<dbReference type="InterPro" id="IPR052065">
    <property type="entry name" value="Compl_asym_regulator"/>
</dbReference>
<feature type="region of interest" description="Disordered" evidence="11">
    <location>
        <begin position="76"/>
        <end position="101"/>
    </location>
</feature>
<evidence type="ECO:0000256" key="9">
    <source>
        <dbReference type="ARBA" id="ARBA00023157"/>
    </source>
</evidence>
<dbReference type="Proteomes" id="UP000001593">
    <property type="component" value="Unassembled WGS sequence"/>
</dbReference>
<dbReference type="PANTHER" id="PTHR22906">
    <property type="entry name" value="PROPERDIN"/>
    <property type="match status" value="1"/>
</dbReference>
<feature type="disulfide bond" evidence="10">
    <location>
        <begin position="74"/>
        <end position="112"/>
    </location>
</feature>
<dbReference type="InterPro" id="IPR036383">
    <property type="entry name" value="TSP1_rpt_sf"/>
</dbReference>
<keyword evidence="4" id="KW-0812">Transmembrane</keyword>
<evidence type="ECO:0000313" key="12">
    <source>
        <dbReference type="EMBL" id="EDO49968.1"/>
    </source>
</evidence>
<keyword evidence="5" id="KW-0732">Signal</keyword>
<keyword evidence="7" id="KW-1133">Transmembrane helix</keyword>
<evidence type="ECO:0000256" key="3">
    <source>
        <dbReference type="ARBA" id="ARBA00022525"/>
    </source>
</evidence>
<dbReference type="InterPro" id="IPR000884">
    <property type="entry name" value="TSP1_rpt"/>
</dbReference>
<evidence type="ECO:0000313" key="13">
    <source>
        <dbReference type="Proteomes" id="UP000001593"/>
    </source>
</evidence>
<dbReference type="STRING" id="45351.A7RET0"/>
<dbReference type="EMBL" id="DS469507">
    <property type="protein sequence ID" value="EDO49968.1"/>
    <property type="molecule type" value="Genomic_DNA"/>
</dbReference>
<dbReference type="GO" id="GO:0030198">
    <property type="term" value="P:extracellular matrix organization"/>
    <property type="evidence" value="ECO:0007669"/>
    <property type="project" value="InterPro"/>
</dbReference>
<keyword evidence="13" id="KW-1185">Reference proteome</keyword>
<keyword evidence="9 10" id="KW-1015">Disulfide bond</keyword>
<dbReference type="eggNOG" id="ENOG502QRK8">
    <property type="taxonomic scope" value="Eukaryota"/>
</dbReference>
<reference evidence="12 13" key="1">
    <citation type="journal article" date="2007" name="Science">
        <title>Sea anemone genome reveals ancestral eumetazoan gene repertoire and genomic organization.</title>
        <authorList>
            <person name="Putnam N.H."/>
            <person name="Srivastava M."/>
            <person name="Hellsten U."/>
            <person name="Dirks B."/>
            <person name="Chapman J."/>
            <person name="Salamov A."/>
            <person name="Terry A."/>
            <person name="Shapiro H."/>
            <person name="Lindquist E."/>
            <person name="Kapitonov V.V."/>
            <person name="Jurka J."/>
            <person name="Genikhovich G."/>
            <person name="Grigoriev I.V."/>
            <person name="Lucas S.M."/>
            <person name="Steele R.E."/>
            <person name="Finnerty J.R."/>
            <person name="Technau U."/>
            <person name="Martindale M.Q."/>
            <person name="Rokhsar D.S."/>
        </authorList>
    </citation>
    <scope>NUCLEOTIDE SEQUENCE [LARGE SCALE GENOMIC DNA]</scope>
    <source>
        <strain evidence="13">CH2 X CH6</strain>
    </source>
</reference>
<dbReference type="SUPFAM" id="SSF82895">
    <property type="entry name" value="TSP-1 type 1 repeat"/>
    <property type="match status" value="2"/>
</dbReference>
<dbReference type="FunFam" id="2.20.100.10:FF:000007">
    <property type="entry name" value="Thrombospondin 1"/>
    <property type="match status" value="2"/>
</dbReference>
<evidence type="ECO:0000256" key="2">
    <source>
        <dbReference type="ARBA" id="ARBA00004613"/>
    </source>
</evidence>
<dbReference type="InParanoid" id="A7RET0"/>
<gene>
    <name evidence="12" type="ORF">NEMVEDRAFT_v1g39497</name>
</gene>
<evidence type="ECO:0000256" key="11">
    <source>
        <dbReference type="SAM" id="MobiDB-lite"/>
    </source>
</evidence>
<dbReference type="PROSITE" id="PS50092">
    <property type="entry name" value="TSP1"/>
    <property type="match status" value="2"/>
</dbReference>
<evidence type="ECO:0000256" key="7">
    <source>
        <dbReference type="ARBA" id="ARBA00022989"/>
    </source>
</evidence>
<feature type="disulfide bond" evidence="10">
    <location>
        <begin position="85"/>
        <end position="97"/>
    </location>
</feature>
<organism evidence="12 13">
    <name type="scientific">Nematostella vectensis</name>
    <name type="common">Starlet sea anemone</name>
    <dbReference type="NCBI Taxonomy" id="45351"/>
    <lineage>
        <taxon>Eukaryota</taxon>
        <taxon>Metazoa</taxon>
        <taxon>Cnidaria</taxon>
        <taxon>Anthozoa</taxon>
        <taxon>Hexacorallia</taxon>
        <taxon>Actiniaria</taxon>
        <taxon>Edwardsiidae</taxon>
        <taxon>Nematostella</taxon>
    </lineage>
</organism>
<evidence type="ECO:0000256" key="6">
    <source>
        <dbReference type="ARBA" id="ARBA00022737"/>
    </source>
</evidence>
<keyword evidence="6" id="KW-0677">Repeat</keyword>
<dbReference type="AlphaFoldDB" id="A7RET0"/>
<dbReference type="PANTHER" id="PTHR22906:SF43">
    <property type="entry name" value="PROPERDIN"/>
    <property type="match status" value="1"/>
</dbReference>
<proteinExistence type="predicted"/>
<accession>A7RET0</accession>
<keyword evidence="3" id="KW-0964">Secreted</keyword>
<evidence type="ECO:0000256" key="4">
    <source>
        <dbReference type="ARBA" id="ARBA00022692"/>
    </source>
</evidence>
<dbReference type="GO" id="GO:0005576">
    <property type="term" value="C:extracellular region"/>
    <property type="evidence" value="ECO:0007669"/>
    <property type="project" value="UniProtKB-SubCell"/>
</dbReference>
<dbReference type="PRINTS" id="PR01857">
    <property type="entry name" value="ADAMTSFAMILY"/>
</dbReference>
<evidence type="ECO:0000256" key="5">
    <source>
        <dbReference type="ARBA" id="ARBA00022729"/>
    </source>
</evidence>
<dbReference type="Gene3D" id="2.20.100.10">
    <property type="entry name" value="Thrombospondin type-1 (TSP1) repeat"/>
    <property type="match status" value="2"/>
</dbReference>
<feature type="non-terminal residue" evidence="12">
    <location>
        <position position="1"/>
    </location>
</feature>
<dbReference type="GO" id="GO:0016020">
    <property type="term" value="C:membrane"/>
    <property type="evidence" value="ECO:0007669"/>
    <property type="project" value="UniProtKB-SubCell"/>
</dbReference>
<dbReference type="HOGENOM" id="CLU_047129_1_0_1"/>
<name>A7RET0_NEMVE</name>
<feature type="disulfide bond" evidence="10">
    <location>
        <begin position="70"/>
        <end position="107"/>
    </location>
</feature>
<comment type="subcellular location">
    <subcellularLocation>
        <location evidence="1">Membrane</location>
        <topology evidence="1">Single-pass membrane protein</topology>
    </subcellularLocation>
    <subcellularLocation>
        <location evidence="2">Secreted</location>
    </subcellularLocation>
</comment>
<evidence type="ECO:0000256" key="10">
    <source>
        <dbReference type="PIRSR" id="PIRSR613273-3"/>
    </source>
</evidence>
<dbReference type="Pfam" id="PF00090">
    <property type="entry name" value="TSP_1"/>
    <property type="match status" value="2"/>
</dbReference>
<evidence type="ECO:0000256" key="8">
    <source>
        <dbReference type="ARBA" id="ARBA00023136"/>
    </source>
</evidence>
<keyword evidence="8" id="KW-0472">Membrane</keyword>
<dbReference type="PRINTS" id="PR01705">
    <property type="entry name" value="TSP1REPEAT"/>
</dbReference>
<protein>
    <submittedName>
        <fullName evidence="12">Uncharacterized protein</fullName>
    </submittedName>
</protein>
<feature type="non-terminal residue" evidence="12">
    <location>
        <position position="112"/>
    </location>
</feature>
<dbReference type="PhylomeDB" id="A7RET0"/>